<name>A0A140L846_9FIRM</name>
<dbReference type="GO" id="GO:0003677">
    <property type="term" value="F:DNA binding"/>
    <property type="evidence" value="ECO:0007669"/>
    <property type="project" value="UniProtKB-KW"/>
</dbReference>
<evidence type="ECO:0000256" key="3">
    <source>
        <dbReference type="ARBA" id="ARBA00023172"/>
    </source>
</evidence>
<dbReference type="CDD" id="cd03769">
    <property type="entry name" value="SR_IS607_transposase_like"/>
    <property type="match status" value="1"/>
</dbReference>
<dbReference type="PROSITE" id="PS50937">
    <property type="entry name" value="HTH_MERR_2"/>
    <property type="match status" value="1"/>
</dbReference>
<dbReference type="GO" id="GO:0015074">
    <property type="term" value="P:DNA integration"/>
    <property type="evidence" value="ECO:0007669"/>
    <property type="project" value="UniProtKB-KW"/>
</dbReference>
<dbReference type="Gene3D" id="1.10.1660.10">
    <property type="match status" value="1"/>
</dbReference>
<dbReference type="InterPro" id="IPR000551">
    <property type="entry name" value="MerR-type_HTH_dom"/>
</dbReference>
<evidence type="ECO:0000259" key="6">
    <source>
        <dbReference type="PROSITE" id="PS50937"/>
    </source>
</evidence>
<dbReference type="PANTHER" id="PTHR30461">
    <property type="entry name" value="DNA-INVERTASE FROM LAMBDOID PROPHAGE"/>
    <property type="match status" value="1"/>
</dbReference>
<protein>
    <submittedName>
        <fullName evidence="8">Uncharacterized protein</fullName>
    </submittedName>
</protein>
<accession>A0A140L846</accession>
<evidence type="ECO:0000256" key="5">
    <source>
        <dbReference type="PROSITE-ProRule" id="PRU10137"/>
    </source>
</evidence>
<dbReference type="Gene3D" id="1.10.287.2170">
    <property type="match status" value="1"/>
</dbReference>
<dbReference type="PROSITE" id="PS51736">
    <property type="entry name" value="RECOMBINASES_3"/>
    <property type="match status" value="1"/>
</dbReference>
<dbReference type="AlphaFoldDB" id="A0A140L846"/>
<dbReference type="GO" id="GO:0000150">
    <property type="term" value="F:DNA strand exchange activity"/>
    <property type="evidence" value="ECO:0007669"/>
    <property type="project" value="InterPro"/>
</dbReference>
<dbReference type="CDD" id="cd04762">
    <property type="entry name" value="HTH_MerR-trunc"/>
    <property type="match status" value="1"/>
</dbReference>
<dbReference type="GO" id="GO:0006355">
    <property type="term" value="P:regulation of DNA-templated transcription"/>
    <property type="evidence" value="ECO:0007669"/>
    <property type="project" value="InterPro"/>
</dbReference>
<dbReference type="SUPFAM" id="SSF46955">
    <property type="entry name" value="Putative DNA-binding domain"/>
    <property type="match status" value="1"/>
</dbReference>
<evidence type="ECO:0000256" key="4">
    <source>
        <dbReference type="PIRSR" id="PIRSR606118-50"/>
    </source>
</evidence>
<comment type="caution">
    <text evidence="8">The sequence shown here is derived from an EMBL/GenBank/DDBJ whole genome shotgun (WGS) entry which is preliminary data.</text>
</comment>
<dbReference type="Pfam" id="PF00376">
    <property type="entry name" value="MerR"/>
    <property type="match status" value="1"/>
</dbReference>
<dbReference type="InterPro" id="IPR050639">
    <property type="entry name" value="SSR_resolvase"/>
</dbReference>
<dbReference type="PANTHER" id="PTHR30461:SF2">
    <property type="entry name" value="SERINE RECOMBINASE PINE-RELATED"/>
    <property type="match status" value="1"/>
</dbReference>
<dbReference type="Proteomes" id="UP000070427">
    <property type="component" value="Unassembled WGS sequence"/>
</dbReference>
<dbReference type="FunCoup" id="A0A140L846">
    <property type="interactions" value="16"/>
</dbReference>
<dbReference type="RefSeq" id="WP_066353573.1">
    <property type="nucleotide sequence ID" value="NZ_LOED01000017.1"/>
</dbReference>
<reference evidence="8 9" key="1">
    <citation type="submission" date="2015-12" db="EMBL/GenBank/DDBJ databases">
        <title>Draft genome sequnece of Fervidicola ferrireducens strain Y170.</title>
        <authorList>
            <person name="Patel B.K."/>
        </authorList>
    </citation>
    <scope>NUCLEOTIDE SEQUENCE [LARGE SCALE GENOMIC DNA]</scope>
    <source>
        <strain evidence="8 9">Y170</strain>
    </source>
</reference>
<dbReference type="InterPro" id="IPR006118">
    <property type="entry name" value="Recombinase_CS"/>
</dbReference>
<evidence type="ECO:0000313" key="8">
    <source>
        <dbReference type="EMBL" id="KXG76721.1"/>
    </source>
</evidence>
<dbReference type="OrthoDB" id="3575335at2"/>
<evidence type="ECO:0000256" key="2">
    <source>
        <dbReference type="ARBA" id="ARBA00023125"/>
    </source>
</evidence>
<dbReference type="InterPro" id="IPR041718">
    <property type="entry name" value="IS607_transposase-like"/>
</dbReference>
<dbReference type="SMART" id="SM00422">
    <property type="entry name" value="HTH_MERR"/>
    <property type="match status" value="1"/>
</dbReference>
<dbReference type="PROSITE" id="PS00397">
    <property type="entry name" value="RECOMBINASES_1"/>
    <property type="match status" value="1"/>
</dbReference>
<keyword evidence="1" id="KW-0229">DNA integration</keyword>
<feature type="domain" description="Resolvase/invertase-type recombinase catalytic" evidence="7">
    <location>
        <begin position="61"/>
        <end position="207"/>
    </location>
</feature>
<dbReference type="STRING" id="520764.AN618_15010"/>
<dbReference type="Pfam" id="PF00239">
    <property type="entry name" value="Resolvase"/>
    <property type="match status" value="1"/>
</dbReference>
<dbReference type="InterPro" id="IPR009061">
    <property type="entry name" value="DNA-bd_dom_put_sf"/>
</dbReference>
<dbReference type="NCBIfam" id="NF033518">
    <property type="entry name" value="transpos_IS607"/>
    <property type="match status" value="1"/>
</dbReference>
<feature type="domain" description="HTH merR-type" evidence="6">
    <location>
        <begin position="3"/>
        <end position="41"/>
    </location>
</feature>
<dbReference type="InterPro" id="IPR036162">
    <property type="entry name" value="Resolvase-like_N_sf"/>
</dbReference>
<dbReference type="PROSITE" id="PS00552">
    <property type="entry name" value="HTH_MERR_1"/>
    <property type="match status" value="1"/>
</dbReference>
<sequence length="215" mass="24488">MELLSIGEAAKRLGVHPNRLRAWEKQGLIKPVRLPSGQRRYPVEEINRILGTGGIKAEPDAVALYARVSTKKQADAGNLERQMERLRAYAQEKGYRVVAEYSDVASGLNQNRRGLERMLKAAERGEFKKLLIEYPDRLARFGYTYLERHLKYCGVEIEITSQKEPEDAHTELVQDLLAIVTSFSARLYGARGGRKVQQGFWELIRDAEETQEGQI</sequence>
<feature type="active site" description="O-(5'-phospho-DNA)-serine intermediate" evidence="4 5">
    <location>
        <position position="69"/>
    </location>
</feature>
<organism evidence="8 9">
    <name type="scientific">Fervidicola ferrireducens</name>
    <dbReference type="NCBI Taxonomy" id="520764"/>
    <lineage>
        <taxon>Bacteria</taxon>
        <taxon>Bacillati</taxon>
        <taxon>Bacillota</taxon>
        <taxon>Clostridia</taxon>
        <taxon>Thermosediminibacterales</taxon>
        <taxon>Thermosediminibacteraceae</taxon>
        <taxon>Fervidicola</taxon>
    </lineage>
</organism>
<proteinExistence type="predicted"/>
<gene>
    <name evidence="8" type="ORF">AN618_15010</name>
</gene>
<dbReference type="InParanoid" id="A0A140L846"/>
<dbReference type="InterPro" id="IPR048046">
    <property type="entry name" value="Transpos_IS607"/>
</dbReference>
<dbReference type="Gene3D" id="3.40.50.1390">
    <property type="entry name" value="Resolvase, N-terminal catalytic domain"/>
    <property type="match status" value="1"/>
</dbReference>
<dbReference type="FunFam" id="3.40.50.1390:FF:000002">
    <property type="entry name" value="ORF1 in transposon ISC1904"/>
    <property type="match status" value="1"/>
</dbReference>
<dbReference type="InterPro" id="IPR006119">
    <property type="entry name" value="Resolv_N"/>
</dbReference>
<keyword evidence="2" id="KW-0238">DNA-binding</keyword>
<evidence type="ECO:0000259" key="7">
    <source>
        <dbReference type="PROSITE" id="PS51736"/>
    </source>
</evidence>
<evidence type="ECO:0000313" key="9">
    <source>
        <dbReference type="Proteomes" id="UP000070427"/>
    </source>
</evidence>
<dbReference type="SMART" id="SM00857">
    <property type="entry name" value="Resolvase"/>
    <property type="match status" value="1"/>
</dbReference>
<evidence type="ECO:0000256" key="1">
    <source>
        <dbReference type="ARBA" id="ARBA00022908"/>
    </source>
</evidence>
<keyword evidence="9" id="KW-1185">Reference proteome</keyword>
<dbReference type="EMBL" id="LOED01000017">
    <property type="protein sequence ID" value="KXG76721.1"/>
    <property type="molecule type" value="Genomic_DNA"/>
</dbReference>
<dbReference type="SUPFAM" id="SSF53041">
    <property type="entry name" value="Resolvase-like"/>
    <property type="match status" value="1"/>
</dbReference>
<keyword evidence="3" id="KW-0233">DNA recombination</keyword>